<feature type="compositionally biased region" description="Basic and acidic residues" evidence="7">
    <location>
        <begin position="523"/>
        <end position="533"/>
    </location>
</feature>
<dbReference type="Gene3D" id="1.20.1250.20">
    <property type="entry name" value="MFS general substrate transporter like domains"/>
    <property type="match status" value="1"/>
</dbReference>
<comment type="subcellular location">
    <subcellularLocation>
        <location evidence="1">Cell membrane</location>
        <topology evidence="1">Multi-pass membrane protein</topology>
    </subcellularLocation>
</comment>
<evidence type="ECO:0000256" key="8">
    <source>
        <dbReference type="SAM" id="Phobius"/>
    </source>
</evidence>
<keyword evidence="5 8" id="KW-1133">Transmembrane helix</keyword>
<feature type="transmembrane region" description="Helical" evidence="8">
    <location>
        <begin position="68"/>
        <end position="87"/>
    </location>
</feature>
<keyword evidence="4 8" id="KW-0812">Transmembrane</keyword>
<dbReference type="InterPro" id="IPR011701">
    <property type="entry name" value="MFS"/>
</dbReference>
<dbReference type="PANTHER" id="PTHR23517:SF2">
    <property type="entry name" value="MULTIDRUG RESISTANCE PROTEIN MDTH"/>
    <property type="match status" value="1"/>
</dbReference>
<reference evidence="10 11" key="1">
    <citation type="submission" date="2024-03" db="EMBL/GenBank/DDBJ databases">
        <title>Complete Genome Sequence and Annotation of Ignatzschineria larvae DSM 13226.</title>
        <authorList>
            <person name="Cantrell E."/>
            <person name="Burcham Z.M."/>
        </authorList>
    </citation>
    <scope>NUCLEOTIDE SEQUENCE [LARGE SCALE GENOMIC DNA]</scope>
    <source>
        <strain evidence="10 11">DSM 13226</strain>
    </source>
</reference>
<feature type="transmembrane region" description="Helical" evidence="8">
    <location>
        <begin position="299"/>
        <end position="317"/>
    </location>
</feature>
<dbReference type="CDD" id="cd17472">
    <property type="entry name" value="MFS_YajR_like"/>
    <property type="match status" value="1"/>
</dbReference>
<feature type="compositionally biased region" description="Low complexity" evidence="7">
    <location>
        <begin position="432"/>
        <end position="441"/>
    </location>
</feature>
<feature type="transmembrane region" description="Helical" evidence="8">
    <location>
        <begin position="323"/>
        <end position="340"/>
    </location>
</feature>
<feature type="compositionally biased region" description="Polar residues" evidence="7">
    <location>
        <begin position="467"/>
        <end position="486"/>
    </location>
</feature>
<feature type="transmembrane region" description="Helical" evidence="8">
    <location>
        <begin position="156"/>
        <end position="179"/>
    </location>
</feature>
<evidence type="ECO:0000259" key="9">
    <source>
        <dbReference type="PROSITE" id="PS50850"/>
    </source>
</evidence>
<dbReference type="PROSITE" id="PS50850">
    <property type="entry name" value="MFS"/>
    <property type="match status" value="1"/>
</dbReference>
<keyword evidence="11" id="KW-1185">Reference proteome</keyword>
<dbReference type="SUPFAM" id="SSF103473">
    <property type="entry name" value="MFS general substrate transporter"/>
    <property type="match status" value="1"/>
</dbReference>
<feature type="transmembrane region" description="Helical" evidence="8">
    <location>
        <begin position="238"/>
        <end position="260"/>
    </location>
</feature>
<dbReference type="InterPro" id="IPR020846">
    <property type="entry name" value="MFS_dom"/>
</dbReference>
<organism evidence="10 11">
    <name type="scientific">Ignatzschineria larvae DSM 13226</name>
    <dbReference type="NCBI Taxonomy" id="1111732"/>
    <lineage>
        <taxon>Bacteria</taxon>
        <taxon>Pseudomonadati</taxon>
        <taxon>Pseudomonadota</taxon>
        <taxon>Gammaproteobacteria</taxon>
        <taxon>Cardiobacteriales</taxon>
        <taxon>Ignatzschineriaceae</taxon>
        <taxon>Ignatzschineria</taxon>
    </lineage>
</organism>
<dbReference type="InterPro" id="IPR050171">
    <property type="entry name" value="MFS_Transporters"/>
</dbReference>
<feature type="domain" description="Major facilitator superfamily (MFS) profile" evidence="9">
    <location>
        <begin position="33"/>
        <end position="414"/>
    </location>
</feature>
<feature type="region of interest" description="Disordered" evidence="7">
    <location>
        <begin position="415"/>
        <end position="533"/>
    </location>
</feature>
<proteinExistence type="predicted"/>
<dbReference type="InterPro" id="IPR036259">
    <property type="entry name" value="MFS_trans_sf"/>
</dbReference>
<gene>
    <name evidence="10" type="ORF">WMO13_07940</name>
</gene>
<sequence length="533" mass="58544">MMHKKTTISPAQENQTSVDTGNLHKLSKGDWTLSSKLAGLFAIRMLGIFIILPIYSLYTKELQGSTPFLAGLFISSYALTQIILQPLFGSLSDYFGRKVTIVLGMGLFVIGSLMIAFTDSIHFAIWGRVVQGAGAISAVVLAFTSDVVREEIRGKAMAIIGMSIGITFGLAIFISPLIYGFLGGMGIFSLCALLGIIAIYVTIWQLPKSEQHKVNRKEKRPLLHSMKEAWSDRDINRLYFGGFMLHLILTLGFTVFPWLLLDKAGFEPQDSWKIYLPGFVIAMLLVFPAIGVAERFRKFRGFFLTAIATLVISLIALAFVEDYWYLLIFMTLFFWGFNLMEAMQPSLMSRLAPEHNRGMVMGFFSSSQFLGASIGGMVASLILGYFTKLPALLVGAGLLMLWFAIAFPMKNPQKRATTTADSAGDSDDTDSDSTGSDSTDSNSRASNNVDVNEIAAHQADKTDNTQEEIATNVQEQGNVESEASTLESSEDQSSEDQSPKDEPSEPVTPDKTSEPTPPVKRKGPGDGLKRQYL</sequence>
<evidence type="ECO:0000313" key="11">
    <source>
        <dbReference type="Proteomes" id="UP001449178"/>
    </source>
</evidence>
<name>A0ABZ3BXR5_9GAMM</name>
<accession>A0ABZ3BXR5</accession>
<dbReference type="PANTHER" id="PTHR23517">
    <property type="entry name" value="RESISTANCE PROTEIN MDTM, PUTATIVE-RELATED-RELATED"/>
    <property type="match status" value="1"/>
</dbReference>
<dbReference type="Pfam" id="PF07690">
    <property type="entry name" value="MFS_1"/>
    <property type="match status" value="1"/>
</dbReference>
<evidence type="ECO:0000256" key="2">
    <source>
        <dbReference type="ARBA" id="ARBA00022448"/>
    </source>
</evidence>
<feature type="transmembrane region" description="Helical" evidence="8">
    <location>
        <begin position="37"/>
        <end position="56"/>
    </location>
</feature>
<dbReference type="EMBL" id="CP150637">
    <property type="protein sequence ID" value="WZW87295.1"/>
    <property type="molecule type" value="Genomic_DNA"/>
</dbReference>
<evidence type="ECO:0000256" key="4">
    <source>
        <dbReference type="ARBA" id="ARBA00022692"/>
    </source>
</evidence>
<feature type="transmembrane region" description="Helical" evidence="8">
    <location>
        <begin position="99"/>
        <end position="117"/>
    </location>
</feature>
<feature type="transmembrane region" description="Helical" evidence="8">
    <location>
        <begin position="185"/>
        <end position="206"/>
    </location>
</feature>
<dbReference type="RefSeq" id="WP_051396285.1">
    <property type="nucleotide sequence ID" value="NZ_AZOD01000032.1"/>
</dbReference>
<keyword evidence="2" id="KW-0813">Transport</keyword>
<evidence type="ECO:0000256" key="3">
    <source>
        <dbReference type="ARBA" id="ARBA00022475"/>
    </source>
</evidence>
<feature type="transmembrane region" description="Helical" evidence="8">
    <location>
        <begin position="389"/>
        <end position="407"/>
    </location>
</feature>
<keyword evidence="6 8" id="KW-0472">Membrane</keyword>
<feature type="transmembrane region" description="Helical" evidence="8">
    <location>
        <begin position="123"/>
        <end position="144"/>
    </location>
</feature>
<feature type="transmembrane region" description="Helical" evidence="8">
    <location>
        <begin position="360"/>
        <end position="383"/>
    </location>
</feature>
<evidence type="ECO:0000256" key="7">
    <source>
        <dbReference type="SAM" id="MobiDB-lite"/>
    </source>
</evidence>
<feature type="transmembrane region" description="Helical" evidence="8">
    <location>
        <begin position="272"/>
        <end position="292"/>
    </location>
</feature>
<dbReference type="Proteomes" id="UP001449178">
    <property type="component" value="Chromosome"/>
</dbReference>
<protein>
    <submittedName>
        <fullName evidence="10">MFS transporter</fullName>
    </submittedName>
</protein>
<evidence type="ECO:0000256" key="6">
    <source>
        <dbReference type="ARBA" id="ARBA00023136"/>
    </source>
</evidence>
<evidence type="ECO:0000256" key="1">
    <source>
        <dbReference type="ARBA" id="ARBA00004651"/>
    </source>
</evidence>
<evidence type="ECO:0000256" key="5">
    <source>
        <dbReference type="ARBA" id="ARBA00022989"/>
    </source>
</evidence>
<evidence type="ECO:0000313" key="10">
    <source>
        <dbReference type="EMBL" id="WZW87295.1"/>
    </source>
</evidence>
<keyword evidence="3" id="KW-1003">Cell membrane</keyword>